<dbReference type="Proteomes" id="UP000237000">
    <property type="component" value="Unassembled WGS sequence"/>
</dbReference>
<dbReference type="STRING" id="63057.A0A2P5F0W1"/>
<reference evidence="3" key="1">
    <citation type="submission" date="2016-06" db="EMBL/GenBank/DDBJ databases">
        <title>Parallel loss of symbiosis genes in relatives of nitrogen-fixing non-legume Parasponia.</title>
        <authorList>
            <person name="Van Velzen R."/>
            <person name="Holmer R."/>
            <person name="Bu F."/>
            <person name="Rutten L."/>
            <person name="Van Zeijl A."/>
            <person name="Liu W."/>
            <person name="Santuari L."/>
            <person name="Cao Q."/>
            <person name="Sharma T."/>
            <person name="Shen D."/>
            <person name="Roswanjaya Y."/>
            <person name="Wardhani T."/>
            <person name="Kalhor M.S."/>
            <person name="Jansen J."/>
            <person name="Van den Hoogen J."/>
            <person name="Gungor B."/>
            <person name="Hartog M."/>
            <person name="Hontelez J."/>
            <person name="Verver J."/>
            <person name="Yang W.-C."/>
            <person name="Schijlen E."/>
            <person name="Repin R."/>
            <person name="Schilthuizen M."/>
            <person name="Schranz E."/>
            <person name="Heidstra R."/>
            <person name="Miyata K."/>
            <person name="Fedorova E."/>
            <person name="Kohlen W."/>
            <person name="Bisseling T."/>
            <person name="Smit S."/>
            <person name="Geurts R."/>
        </authorList>
    </citation>
    <scope>NUCLEOTIDE SEQUENCE [LARGE SCALE GENOMIC DNA]</scope>
    <source>
        <strain evidence="3">cv. RG33-2</strain>
    </source>
</reference>
<evidence type="ECO:0000256" key="1">
    <source>
        <dbReference type="SAM" id="MobiDB-lite"/>
    </source>
</evidence>
<dbReference type="EMBL" id="JXTC01000074">
    <property type="protein sequence ID" value="PON91437.1"/>
    <property type="molecule type" value="Genomic_DNA"/>
</dbReference>
<protein>
    <submittedName>
        <fullName evidence="2">Uncharacterized protein</fullName>
    </submittedName>
</protein>
<keyword evidence="3" id="KW-1185">Reference proteome</keyword>
<dbReference type="OrthoDB" id="10582025at2759"/>
<feature type="region of interest" description="Disordered" evidence="1">
    <location>
        <begin position="38"/>
        <end position="86"/>
    </location>
</feature>
<sequence>MGKEANRGRLLYPLLSDSKVKKEQQSFYEKLEEKRIAEEAEKKHQQTRFQGNALQDHKKMRQSTSLKGKTNEDLSSGSQFPTGHIKKVPLTRPRSSILGRKATPSKIILNATSQPPSATTEKSQLVKSSLKTEFAVQLACVSKSWSGLITAHCFPNIHPNKAFLLWDSASTSKHFPTASILHTPASSIPASNPNSSDSTYSVPFPTFALFSCIGSIMFLTVKPIGTPTTTAIGTRCGRGKWIKVPVFFRGAMYKVSLSGHLLRFVVDKRVSLKDQAQAIDLPHKLVDKMKCLERSCIGISNDHVDLNGVQRRTLSLHLGA</sequence>
<evidence type="ECO:0000313" key="2">
    <source>
        <dbReference type="EMBL" id="PON91437.1"/>
    </source>
</evidence>
<comment type="caution">
    <text evidence="2">The sequence shown here is derived from an EMBL/GenBank/DDBJ whole genome shotgun (WGS) entry which is preliminary data.</text>
</comment>
<dbReference type="InParanoid" id="A0A2P5F0W1"/>
<organism evidence="2 3">
    <name type="scientific">Trema orientale</name>
    <name type="common">Charcoal tree</name>
    <name type="synonym">Celtis orientalis</name>
    <dbReference type="NCBI Taxonomy" id="63057"/>
    <lineage>
        <taxon>Eukaryota</taxon>
        <taxon>Viridiplantae</taxon>
        <taxon>Streptophyta</taxon>
        <taxon>Embryophyta</taxon>
        <taxon>Tracheophyta</taxon>
        <taxon>Spermatophyta</taxon>
        <taxon>Magnoliopsida</taxon>
        <taxon>eudicotyledons</taxon>
        <taxon>Gunneridae</taxon>
        <taxon>Pentapetalae</taxon>
        <taxon>rosids</taxon>
        <taxon>fabids</taxon>
        <taxon>Rosales</taxon>
        <taxon>Cannabaceae</taxon>
        <taxon>Trema</taxon>
    </lineage>
</organism>
<accession>A0A2P5F0W1</accession>
<proteinExistence type="predicted"/>
<evidence type="ECO:0000313" key="3">
    <source>
        <dbReference type="Proteomes" id="UP000237000"/>
    </source>
</evidence>
<name>A0A2P5F0W1_TREOI</name>
<feature type="compositionally biased region" description="Polar residues" evidence="1">
    <location>
        <begin position="62"/>
        <end position="81"/>
    </location>
</feature>
<dbReference type="AlphaFoldDB" id="A0A2P5F0W1"/>
<gene>
    <name evidence="2" type="ORF">TorRG33x02_127200</name>
</gene>